<evidence type="ECO:0000313" key="2">
    <source>
        <dbReference type="EMBL" id="CAK1543875.1"/>
    </source>
</evidence>
<evidence type="ECO:0000256" key="1">
    <source>
        <dbReference type="SAM" id="MobiDB-lite"/>
    </source>
</evidence>
<accession>A0AAV1J391</accession>
<feature type="compositionally biased region" description="Basic and acidic residues" evidence="1">
    <location>
        <begin position="46"/>
        <end position="65"/>
    </location>
</feature>
<evidence type="ECO:0000313" key="3">
    <source>
        <dbReference type="Proteomes" id="UP001497472"/>
    </source>
</evidence>
<protein>
    <submittedName>
        <fullName evidence="2">Uncharacterized protein</fullName>
    </submittedName>
</protein>
<gene>
    <name evidence="2" type="ORF">LNINA_LOCUS3665</name>
</gene>
<dbReference type="Proteomes" id="UP001497472">
    <property type="component" value="Unassembled WGS sequence"/>
</dbReference>
<proteinExistence type="predicted"/>
<dbReference type="AlphaFoldDB" id="A0AAV1J391"/>
<comment type="caution">
    <text evidence="2">The sequence shown here is derived from an EMBL/GenBank/DDBJ whole genome shotgun (WGS) entry which is preliminary data.</text>
</comment>
<reference evidence="2 3" key="1">
    <citation type="submission" date="2023-11" db="EMBL/GenBank/DDBJ databases">
        <authorList>
            <person name="Okamura Y."/>
        </authorList>
    </citation>
    <scope>NUCLEOTIDE SEQUENCE [LARGE SCALE GENOMIC DNA]</scope>
</reference>
<dbReference type="EMBL" id="CAVLEF010000005">
    <property type="protein sequence ID" value="CAK1543875.1"/>
    <property type="molecule type" value="Genomic_DNA"/>
</dbReference>
<sequence length="83" mass="9296">MRSVTNSLIFGQSHSSFAASMFFGAVAFHAYQGIVPNNMDCGEIIGRGDMKPKEKMKEDANKDETVEQEERDDPKRRGLNIES</sequence>
<organism evidence="2 3">
    <name type="scientific">Leptosia nina</name>
    <dbReference type="NCBI Taxonomy" id="320188"/>
    <lineage>
        <taxon>Eukaryota</taxon>
        <taxon>Metazoa</taxon>
        <taxon>Ecdysozoa</taxon>
        <taxon>Arthropoda</taxon>
        <taxon>Hexapoda</taxon>
        <taxon>Insecta</taxon>
        <taxon>Pterygota</taxon>
        <taxon>Neoptera</taxon>
        <taxon>Endopterygota</taxon>
        <taxon>Lepidoptera</taxon>
        <taxon>Glossata</taxon>
        <taxon>Ditrysia</taxon>
        <taxon>Papilionoidea</taxon>
        <taxon>Pieridae</taxon>
        <taxon>Pierinae</taxon>
        <taxon>Leptosia</taxon>
    </lineage>
</organism>
<keyword evidence="3" id="KW-1185">Reference proteome</keyword>
<name>A0AAV1J391_9NEOP</name>
<feature type="region of interest" description="Disordered" evidence="1">
    <location>
        <begin position="45"/>
        <end position="83"/>
    </location>
</feature>